<comment type="caution">
    <text evidence="1">The sequence shown here is derived from an EMBL/GenBank/DDBJ whole genome shotgun (WGS) entry which is preliminary data.</text>
</comment>
<keyword evidence="2" id="KW-1185">Reference proteome</keyword>
<name>A0A545TNS0_9GAMM</name>
<evidence type="ECO:0000313" key="1">
    <source>
        <dbReference type="EMBL" id="TQV78838.1"/>
    </source>
</evidence>
<reference evidence="1 2" key="1">
    <citation type="submission" date="2019-06" db="EMBL/GenBank/DDBJ databases">
        <title>Whole genome sequence for Cellvibrionaceae sp. R142.</title>
        <authorList>
            <person name="Wang G."/>
        </authorList>
    </citation>
    <scope>NUCLEOTIDE SEQUENCE [LARGE SCALE GENOMIC DNA]</scope>
    <source>
        <strain evidence="1 2">R142</strain>
    </source>
</reference>
<evidence type="ECO:0000313" key="2">
    <source>
        <dbReference type="Proteomes" id="UP000319732"/>
    </source>
</evidence>
<sequence length="110" mass="11793">MSSSLIGKNAVIRSNGFVDQDTNGFIAMIDEGSKSMLLKLDEPLKSTGTTYRHVVASARLSRDDLGVLDTVGVLGCSVTWVPEGKFDSNNPMDLSWWRGGAAAITDLCVN</sequence>
<dbReference type="EMBL" id="VHSG01000012">
    <property type="protein sequence ID" value="TQV78838.1"/>
    <property type="molecule type" value="Genomic_DNA"/>
</dbReference>
<dbReference type="RefSeq" id="WP_142904673.1">
    <property type="nucleotide sequence ID" value="NZ_ML660093.1"/>
</dbReference>
<accession>A0A545TNS0</accession>
<proteinExistence type="predicted"/>
<dbReference type="Proteomes" id="UP000319732">
    <property type="component" value="Unassembled WGS sequence"/>
</dbReference>
<protein>
    <submittedName>
        <fullName evidence="1">Uncharacterized protein</fullName>
    </submittedName>
</protein>
<dbReference type="OrthoDB" id="8678019at2"/>
<gene>
    <name evidence="1" type="ORF">FKG94_12520</name>
</gene>
<dbReference type="AlphaFoldDB" id="A0A545TNS0"/>
<organism evidence="1 2">
    <name type="scientific">Exilibacterium tricleocarpae</name>
    <dbReference type="NCBI Taxonomy" id="2591008"/>
    <lineage>
        <taxon>Bacteria</taxon>
        <taxon>Pseudomonadati</taxon>
        <taxon>Pseudomonadota</taxon>
        <taxon>Gammaproteobacteria</taxon>
        <taxon>Cellvibrionales</taxon>
        <taxon>Cellvibrionaceae</taxon>
        <taxon>Exilibacterium</taxon>
    </lineage>
</organism>